<dbReference type="SUPFAM" id="SSF53300">
    <property type="entry name" value="vWA-like"/>
    <property type="match status" value="1"/>
</dbReference>
<dbReference type="RefSeq" id="WP_023926789.1">
    <property type="nucleotide sequence ID" value="NZ_KI669454.1"/>
</dbReference>
<dbReference type="GO" id="GO:0005829">
    <property type="term" value="C:cytosol"/>
    <property type="evidence" value="ECO:0007669"/>
    <property type="project" value="TreeGrafter"/>
</dbReference>
<dbReference type="PATRIC" id="fig|1357400.3.peg.182"/>
<protein>
    <recommendedName>
        <fullName evidence="4">VWFA domain-containing protein</fullName>
    </recommendedName>
</protein>
<keyword evidence="1" id="KW-0175">Coiled coil</keyword>
<name>V8CCF7_9HELI</name>
<feature type="coiled-coil region" evidence="1">
    <location>
        <begin position="191"/>
        <end position="218"/>
    </location>
</feature>
<dbReference type="eggNOG" id="COG2425">
    <property type="taxonomic scope" value="Bacteria"/>
</dbReference>
<proteinExistence type="predicted"/>
<dbReference type="HOGENOM" id="CLU_022130_1_0_7"/>
<evidence type="ECO:0000256" key="1">
    <source>
        <dbReference type="SAM" id="Coils"/>
    </source>
</evidence>
<dbReference type="InterPro" id="IPR036465">
    <property type="entry name" value="vWFA_dom_sf"/>
</dbReference>
<evidence type="ECO:0000313" key="2">
    <source>
        <dbReference type="EMBL" id="ETD24787.1"/>
    </source>
</evidence>
<dbReference type="OrthoDB" id="387240at2"/>
<comment type="caution">
    <text evidence="2">The sequence shown here is derived from an EMBL/GenBank/DDBJ whole genome shotgun (WGS) entry which is preliminary data.</text>
</comment>
<accession>V8CCF7</accession>
<organism evidence="2 3">
    <name type="scientific">Helicobacter macacae MIT 99-5501</name>
    <dbReference type="NCBI Taxonomy" id="1357400"/>
    <lineage>
        <taxon>Bacteria</taxon>
        <taxon>Pseudomonadati</taxon>
        <taxon>Campylobacterota</taxon>
        <taxon>Epsilonproteobacteria</taxon>
        <taxon>Campylobacterales</taxon>
        <taxon>Helicobacteraceae</taxon>
        <taxon>Helicobacter</taxon>
    </lineage>
</organism>
<keyword evidence="3" id="KW-1185">Reference proteome</keyword>
<gene>
    <name evidence="2" type="ORF">HMPREF2086_00121</name>
</gene>
<dbReference type="STRING" id="1357400.HMPREF2086_00121"/>
<dbReference type="PANTHER" id="PTHR36846:SF1">
    <property type="entry name" value="PROTEIN VIAA"/>
    <property type="match status" value="1"/>
</dbReference>
<evidence type="ECO:0008006" key="4">
    <source>
        <dbReference type="Google" id="ProtNLM"/>
    </source>
</evidence>
<dbReference type="Proteomes" id="UP000018731">
    <property type="component" value="Unassembled WGS sequence"/>
</dbReference>
<evidence type="ECO:0000313" key="3">
    <source>
        <dbReference type="Proteomes" id="UP000018731"/>
    </source>
</evidence>
<dbReference type="PANTHER" id="PTHR36846">
    <property type="entry name" value="PROTEIN VIAA"/>
    <property type="match status" value="1"/>
</dbReference>
<dbReference type="Gene3D" id="3.40.50.410">
    <property type="entry name" value="von Willebrand factor, type A domain"/>
    <property type="match status" value="1"/>
</dbReference>
<sequence length="561" mass="65035">MQGNQEKPSFLNAIQQNLITKFDKVKGYFGFCTSDLAQKCNYDLQKDELGIEQGLDENVRAYYEKLKSNLEQEPKELEKEKNDYFKAEITTKHKENFTEVSLDRLLRKVKSYNNDFEEVFYKKQLQDFRQKYAKTIAKKDKESNEKEQKAKYNQKLNKLLKILHTNTIRTWKKLIESKETKIQKQLIKDSQDELIERIKEWIELMQKFQQRFKSMEESADLFSGYIMQSLKAGMESGKKVSECVNENDLMGNQRYGGYGVGGTDNLSKRIIDFAKWLKLLEQESIKKLCDMLGKLHKAQKKIELETYTLQRTFNATIPTPYAKEEICGVTLGRDLENVLPQELTLLDDKDFSILFDLKFAENRLFCFEKQGYEDISMVEEISQEREKQVEDKKGPIILCIDTSGSMSGTPETIAKAIALFMAQRAMEARRKCYLINFSVGISTLDLTPPNGFFELMSFLEMSFSGGTDAIPALRAGLTKMNEEGYKKADLLMISDFVFSDYNLAGFRDLAKTKDKQNKCYALYVGNFGNDKSRKSILFDKEFYYDGYTHGVDELVQIKNHL</sequence>
<dbReference type="EMBL" id="AZJI01000001">
    <property type="protein sequence ID" value="ETD24787.1"/>
    <property type="molecule type" value="Genomic_DNA"/>
</dbReference>
<reference evidence="2 3" key="1">
    <citation type="journal article" date="2014" name="Genome Announc.">
        <title>Draft genome sequences of six enterohepatic helicobacter species isolated from humans and one from rhesus macaques.</title>
        <authorList>
            <person name="Shen Z."/>
            <person name="Sheh A."/>
            <person name="Young S.K."/>
            <person name="Abouelliel A."/>
            <person name="Ward D.V."/>
            <person name="Earl A.M."/>
            <person name="Fox J.G."/>
        </authorList>
    </citation>
    <scope>NUCLEOTIDE SEQUENCE [LARGE SCALE GENOMIC DNA]</scope>
    <source>
        <strain evidence="2 3">MIT 99-5501</strain>
    </source>
</reference>
<dbReference type="AlphaFoldDB" id="V8CCF7"/>